<keyword evidence="2" id="KW-1185">Reference proteome</keyword>
<reference evidence="1 2" key="1">
    <citation type="journal article" date="2021" name="Microbiol. Spectr.">
        <title>A Single Bacterium Capable of Oxidation and Reduction of Iron at Circumneutral pH.</title>
        <authorList>
            <person name="Kato S."/>
            <person name="Ohkuma M."/>
        </authorList>
    </citation>
    <scope>NUCLEOTIDE SEQUENCE [LARGE SCALE GENOMIC DNA]</scope>
    <source>
        <strain evidence="1 2">MIZ03</strain>
    </source>
</reference>
<accession>A0ABN6D7A1</accession>
<evidence type="ECO:0000313" key="1">
    <source>
        <dbReference type="EMBL" id="BCO26686.1"/>
    </source>
</evidence>
<evidence type="ECO:0000313" key="2">
    <source>
        <dbReference type="Proteomes" id="UP000824366"/>
    </source>
</evidence>
<protein>
    <recommendedName>
        <fullName evidence="3">Iron dicitrate transport regulator FecR</fullName>
    </recommendedName>
</protein>
<organism evidence="1 2">
    <name type="scientific">Rhodoferax lithotrophicus</name>
    <dbReference type="NCBI Taxonomy" id="2798804"/>
    <lineage>
        <taxon>Bacteria</taxon>
        <taxon>Pseudomonadati</taxon>
        <taxon>Pseudomonadota</taxon>
        <taxon>Betaproteobacteria</taxon>
        <taxon>Burkholderiales</taxon>
        <taxon>Comamonadaceae</taxon>
        <taxon>Rhodoferax</taxon>
    </lineage>
</organism>
<sequence length="253" mass="27809">MNTIHTLAGRTESELLWTQRRSFLQAASVWVAMGGYNTAQAQNRSNIVELMGDALLNGQRMLPEHTIQTGDAITTGPHSGVIFVLGNSSFKVRQNTQMVVERGASLNLVSVLRLLTGAVVSVWGKGGARRIVTPTITVGIRGTGTYTEVMPEQHDRSYFCNCYGTVDVQAGADHAISQSDYHQSFWAEPEPTGGRLLRAAKAINHTDEELEFLARLVDQRTNWQILGRKGIKNGMGYMDEQPGQKHPAELMGQ</sequence>
<gene>
    <name evidence="1" type="ORF">MIZ03_1569</name>
</gene>
<dbReference type="Proteomes" id="UP000824366">
    <property type="component" value="Chromosome"/>
</dbReference>
<proteinExistence type="predicted"/>
<name>A0ABN6D7A1_9BURK</name>
<dbReference type="RefSeq" id="WP_223910535.1">
    <property type="nucleotide sequence ID" value="NZ_AP024238.1"/>
</dbReference>
<evidence type="ECO:0008006" key="3">
    <source>
        <dbReference type="Google" id="ProtNLM"/>
    </source>
</evidence>
<dbReference type="EMBL" id="AP024238">
    <property type="protein sequence ID" value="BCO26686.1"/>
    <property type="molecule type" value="Genomic_DNA"/>
</dbReference>